<gene>
    <name evidence="4" type="ORF">FQY83_15480</name>
</gene>
<accession>A0A5C5TXV9</accession>
<dbReference type="SMART" id="SM01259">
    <property type="entry name" value="LAB_N"/>
    <property type="match status" value="1"/>
</dbReference>
<evidence type="ECO:0000313" key="5">
    <source>
        <dbReference type="Proteomes" id="UP000319980"/>
    </source>
</evidence>
<dbReference type="EMBL" id="VOHK01000007">
    <property type="protein sequence ID" value="TWT18142.1"/>
    <property type="molecule type" value="Genomic_DNA"/>
</dbReference>
<sequence>MDFMNDPIGWLAWTGVHLSPWKLIGLTGASLFGARWLVQALASRRQRKPVIPRLFWYMSLAGSAMTLAYFLFSAKQDAVGVLQNLLPTFTAAYSLWLDIRHRGWHSAARGQVPRAAASPVASRETRGLAAGGRASGA</sequence>
<keyword evidence="2" id="KW-1133">Transmembrane helix</keyword>
<keyword evidence="5" id="KW-1185">Reference proteome</keyword>
<name>A0A5C5TXV9_9GAMM</name>
<feature type="transmembrane region" description="Helical" evidence="2">
    <location>
        <begin position="54"/>
        <end position="72"/>
    </location>
</feature>
<feature type="transmembrane region" description="Helical" evidence="2">
    <location>
        <begin position="20"/>
        <end position="42"/>
    </location>
</feature>
<dbReference type="GO" id="GO:0009245">
    <property type="term" value="P:lipid A biosynthetic process"/>
    <property type="evidence" value="ECO:0007669"/>
    <property type="project" value="InterPro"/>
</dbReference>
<evidence type="ECO:0000313" key="4">
    <source>
        <dbReference type="EMBL" id="TWT18142.1"/>
    </source>
</evidence>
<keyword evidence="2" id="KW-0812">Transmembrane</keyword>
<protein>
    <recommendedName>
        <fullName evidence="3">Lipid A biosynthesis N-terminal domain-containing protein</fullName>
    </recommendedName>
</protein>
<feature type="domain" description="Lipid A biosynthesis N-terminal" evidence="3">
    <location>
        <begin position="24"/>
        <end position="97"/>
    </location>
</feature>
<organism evidence="4 5">
    <name type="scientific">Luteimonas marina</name>
    <dbReference type="NCBI Taxonomy" id="488485"/>
    <lineage>
        <taxon>Bacteria</taxon>
        <taxon>Pseudomonadati</taxon>
        <taxon>Pseudomonadota</taxon>
        <taxon>Gammaproteobacteria</taxon>
        <taxon>Lysobacterales</taxon>
        <taxon>Lysobacteraceae</taxon>
        <taxon>Luteimonas</taxon>
    </lineage>
</organism>
<dbReference type="GO" id="GO:0016020">
    <property type="term" value="C:membrane"/>
    <property type="evidence" value="ECO:0007669"/>
    <property type="project" value="GOC"/>
</dbReference>
<dbReference type="GO" id="GO:0008915">
    <property type="term" value="F:lipid-A-disaccharide synthase activity"/>
    <property type="evidence" value="ECO:0007669"/>
    <property type="project" value="InterPro"/>
</dbReference>
<reference evidence="4 5" key="1">
    <citation type="journal article" date="2008" name="Int. J. Syst. Evol. Microbiol.">
        <title>Luteimonas marina sp. nov., isolated from seawater.</title>
        <authorList>
            <person name="Baik K.S."/>
            <person name="Park S.C."/>
            <person name="Kim M.S."/>
            <person name="Kim E.M."/>
            <person name="Park C."/>
            <person name="Chun J."/>
            <person name="Seong C.N."/>
        </authorList>
    </citation>
    <scope>NUCLEOTIDE SEQUENCE [LARGE SCALE GENOMIC DNA]</scope>
    <source>
        <strain evidence="4 5">FR1330</strain>
    </source>
</reference>
<dbReference type="AlphaFoldDB" id="A0A5C5TXV9"/>
<dbReference type="Pfam" id="PF07578">
    <property type="entry name" value="LAB_N"/>
    <property type="match status" value="1"/>
</dbReference>
<proteinExistence type="predicted"/>
<keyword evidence="2" id="KW-0472">Membrane</keyword>
<dbReference type="OrthoDB" id="9793186at2"/>
<evidence type="ECO:0000256" key="2">
    <source>
        <dbReference type="SAM" id="Phobius"/>
    </source>
</evidence>
<evidence type="ECO:0000259" key="3">
    <source>
        <dbReference type="SMART" id="SM01259"/>
    </source>
</evidence>
<dbReference type="InterPro" id="IPR011499">
    <property type="entry name" value="Lipid_A_biosynth_N"/>
</dbReference>
<evidence type="ECO:0000256" key="1">
    <source>
        <dbReference type="SAM" id="MobiDB-lite"/>
    </source>
</evidence>
<dbReference type="Proteomes" id="UP000319980">
    <property type="component" value="Unassembled WGS sequence"/>
</dbReference>
<comment type="caution">
    <text evidence="4">The sequence shown here is derived from an EMBL/GenBank/DDBJ whole genome shotgun (WGS) entry which is preliminary data.</text>
</comment>
<feature type="region of interest" description="Disordered" evidence="1">
    <location>
        <begin position="115"/>
        <end position="137"/>
    </location>
</feature>